<dbReference type="AlphaFoldDB" id="A0A417Y6V2"/>
<evidence type="ECO:0000313" key="1">
    <source>
        <dbReference type="EMBL" id="RHW28325.1"/>
    </source>
</evidence>
<sequence>MTGPVTLGPLRVDTANRRLLIARAALIQYTDPVAAGGAAAKRMPVGSDQYLATAEQASFQECARPGPRMAWVWR</sequence>
<name>A0A417Y6V2_9ACTN</name>
<organism evidence="1 2">
    <name type="scientific">Nocardioides immobilis</name>
    <dbReference type="NCBI Taxonomy" id="2049295"/>
    <lineage>
        <taxon>Bacteria</taxon>
        <taxon>Bacillati</taxon>
        <taxon>Actinomycetota</taxon>
        <taxon>Actinomycetes</taxon>
        <taxon>Propionibacteriales</taxon>
        <taxon>Nocardioidaceae</taxon>
        <taxon>Nocardioides</taxon>
    </lineage>
</organism>
<reference evidence="1 2" key="1">
    <citation type="submission" date="2018-09" db="EMBL/GenBank/DDBJ databases">
        <title>Genome sequencing of Nocardioides immobilis CCTCC AB 2017083 for comparison to Nocardioides silvaticus.</title>
        <authorList>
            <person name="Li C."/>
            <person name="Wang G."/>
        </authorList>
    </citation>
    <scope>NUCLEOTIDE SEQUENCE [LARGE SCALE GENOMIC DNA]</scope>
    <source>
        <strain evidence="1 2">CCTCC AB 2017083</strain>
    </source>
</reference>
<dbReference type="EMBL" id="QXGH01000010">
    <property type="protein sequence ID" value="RHW28325.1"/>
    <property type="molecule type" value="Genomic_DNA"/>
</dbReference>
<gene>
    <name evidence="1" type="ORF">D0Z08_04955</name>
</gene>
<comment type="caution">
    <text evidence="1">The sequence shown here is derived from an EMBL/GenBank/DDBJ whole genome shotgun (WGS) entry which is preliminary data.</text>
</comment>
<keyword evidence="2" id="KW-1185">Reference proteome</keyword>
<evidence type="ECO:0000313" key="2">
    <source>
        <dbReference type="Proteomes" id="UP000283644"/>
    </source>
</evidence>
<accession>A0A417Y6V2</accession>
<protein>
    <submittedName>
        <fullName evidence="1">Uncharacterized protein</fullName>
    </submittedName>
</protein>
<proteinExistence type="predicted"/>
<dbReference type="Proteomes" id="UP000283644">
    <property type="component" value="Unassembled WGS sequence"/>
</dbReference>